<feature type="compositionally biased region" description="Pro residues" evidence="1">
    <location>
        <begin position="57"/>
        <end position="70"/>
    </location>
</feature>
<sequence>MVLENETSLAKIAYSLPPGSMVYLRQDDTFYLKTEKKENVWRIIQMDTASQPITIASPPPAQPTPSPQEPFPNNSGKQVTIRIQIMHVQLYLIAHPEPLDGRLRFWAKLGGGHSGAIFACQREANKKHLGQSFYPLLSTDMFNMDYVVPPMNRYGLPLVNIRGETIFSDFAHLIRGQEKPRAPILTFDGSNIFNDTSVQRAPCVWLGAKPIYRNGDYEHAARSKCRNWQTNAPTEGALAAHLPPNATGLVDKDNIYEESCSKQCLILCIQIITPQASTAESNNAHTP</sequence>
<feature type="domain" description="Collagenase NC10/endostatin" evidence="2">
    <location>
        <begin position="90"/>
        <end position="270"/>
    </location>
</feature>
<dbReference type="SUPFAM" id="SSF56436">
    <property type="entry name" value="C-type lectin-like"/>
    <property type="match status" value="1"/>
</dbReference>
<dbReference type="InterPro" id="IPR010515">
    <property type="entry name" value="Collagenase_NC10/endostatin"/>
</dbReference>
<dbReference type="EMBL" id="UYRU01043625">
    <property type="protein sequence ID" value="VDK83085.1"/>
    <property type="molecule type" value="Genomic_DNA"/>
</dbReference>
<accession>A0A3P6TPS5</accession>
<dbReference type="Gene3D" id="3.10.100.10">
    <property type="entry name" value="Mannose-Binding Protein A, subunit A"/>
    <property type="match status" value="1"/>
</dbReference>
<evidence type="ECO:0000313" key="4">
    <source>
        <dbReference type="Proteomes" id="UP000281553"/>
    </source>
</evidence>
<evidence type="ECO:0000259" key="2">
    <source>
        <dbReference type="Pfam" id="PF06482"/>
    </source>
</evidence>
<dbReference type="InterPro" id="IPR016187">
    <property type="entry name" value="CTDL_fold"/>
</dbReference>
<reference evidence="3 4" key="1">
    <citation type="submission" date="2018-11" db="EMBL/GenBank/DDBJ databases">
        <authorList>
            <consortium name="Pathogen Informatics"/>
        </authorList>
    </citation>
    <scope>NUCLEOTIDE SEQUENCE [LARGE SCALE GENOMIC DNA]</scope>
</reference>
<evidence type="ECO:0000313" key="3">
    <source>
        <dbReference type="EMBL" id="VDK83085.1"/>
    </source>
</evidence>
<dbReference type="AlphaFoldDB" id="A0A3P6TPS5"/>
<proteinExistence type="predicted"/>
<gene>
    <name evidence="3" type="ORF">DILT_LOCUS3415</name>
</gene>
<name>A0A3P6TPS5_DIBLA</name>
<keyword evidence="4" id="KW-1185">Reference proteome</keyword>
<dbReference type="OrthoDB" id="5983381at2759"/>
<organism evidence="3 4">
    <name type="scientific">Dibothriocephalus latus</name>
    <name type="common">Fish tapeworm</name>
    <name type="synonym">Diphyllobothrium latum</name>
    <dbReference type="NCBI Taxonomy" id="60516"/>
    <lineage>
        <taxon>Eukaryota</taxon>
        <taxon>Metazoa</taxon>
        <taxon>Spiralia</taxon>
        <taxon>Lophotrochozoa</taxon>
        <taxon>Platyhelminthes</taxon>
        <taxon>Cestoda</taxon>
        <taxon>Eucestoda</taxon>
        <taxon>Diphyllobothriidea</taxon>
        <taxon>Diphyllobothriidae</taxon>
        <taxon>Dibothriocephalus</taxon>
    </lineage>
</organism>
<protein>
    <recommendedName>
        <fullName evidence="2">Collagenase NC10/endostatin domain-containing protein</fullName>
    </recommendedName>
</protein>
<evidence type="ECO:0000256" key="1">
    <source>
        <dbReference type="SAM" id="MobiDB-lite"/>
    </source>
</evidence>
<dbReference type="InterPro" id="IPR016186">
    <property type="entry name" value="C-type_lectin-like/link_sf"/>
</dbReference>
<dbReference type="Proteomes" id="UP000281553">
    <property type="component" value="Unassembled WGS sequence"/>
</dbReference>
<feature type="region of interest" description="Disordered" evidence="1">
    <location>
        <begin position="53"/>
        <end position="75"/>
    </location>
</feature>
<dbReference type="Pfam" id="PF06482">
    <property type="entry name" value="Endostatin"/>
    <property type="match status" value="1"/>
</dbReference>